<organism evidence="1">
    <name type="scientific">uncultured Desulfobacteraceae bacterium</name>
    <dbReference type="NCBI Taxonomy" id="218296"/>
    <lineage>
        <taxon>Bacteria</taxon>
        <taxon>Pseudomonadati</taxon>
        <taxon>Thermodesulfobacteriota</taxon>
        <taxon>Desulfobacteria</taxon>
        <taxon>Desulfobacterales</taxon>
        <taxon>Desulfobacteraceae</taxon>
        <taxon>environmental samples</taxon>
    </lineage>
</organism>
<dbReference type="AlphaFoldDB" id="A0A484HGH9"/>
<evidence type="ECO:0000313" key="1">
    <source>
        <dbReference type="EMBL" id="VEN74332.1"/>
    </source>
</evidence>
<accession>A0A484HGH9</accession>
<gene>
    <name evidence="1" type="ORF">EPICR_30269</name>
</gene>
<protein>
    <submittedName>
        <fullName evidence="1">Uncharacterized protein</fullName>
    </submittedName>
</protein>
<dbReference type="EMBL" id="CAACVI010000023">
    <property type="protein sequence ID" value="VEN74332.1"/>
    <property type="molecule type" value="Genomic_DNA"/>
</dbReference>
<sequence>MEPLNWIEANYQNTNSNESMTYFPCPYLESDVELTDERENHISENHPDLLPEHRKCVADALKEPDQIQQKHAFWKRPTFQPVV</sequence>
<name>A0A484HGH9_9BACT</name>
<reference evidence="1" key="1">
    <citation type="submission" date="2019-01" db="EMBL/GenBank/DDBJ databases">
        <authorList>
            <consortium name="Genoscope - CEA"/>
            <person name="William W."/>
        </authorList>
    </citation>
    <scope>NUCLEOTIDE SEQUENCE</scope>
    <source>
        <strain evidence="1">CR-1</strain>
    </source>
</reference>
<proteinExistence type="predicted"/>